<dbReference type="Pfam" id="PF01208">
    <property type="entry name" value="URO-D"/>
    <property type="match status" value="1"/>
</dbReference>
<dbReference type="HOGENOM" id="CLU_040933_1_0_9"/>
<dbReference type="SUPFAM" id="SSF51726">
    <property type="entry name" value="UROD/MetE-like"/>
    <property type="match status" value="1"/>
</dbReference>
<dbReference type="InterPro" id="IPR052024">
    <property type="entry name" value="Methanogen_methyltrans"/>
</dbReference>
<dbReference type="Proteomes" id="UP000005384">
    <property type="component" value="Unassembled WGS sequence"/>
</dbReference>
<reference evidence="2 3" key="1">
    <citation type="submission" date="2011-08" db="EMBL/GenBank/DDBJ databases">
        <title>The Genome Sequence of Clostridium hathewayi WAL-18680.</title>
        <authorList>
            <consortium name="The Broad Institute Genome Sequencing Platform"/>
            <person name="Earl A."/>
            <person name="Ward D."/>
            <person name="Feldgarden M."/>
            <person name="Gevers D."/>
            <person name="Finegold S.M."/>
            <person name="Summanen P.H."/>
            <person name="Molitoris D.R."/>
            <person name="Song M."/>
            <person name="Daigneault M."/>
            <person name="Allen-Vercoe E."/>
            <person name="Young S.K."/>
            <person name="Zeng Q."/>
            <person name="Gargeya S."/>
            <person name="Fitzgerald M."/>
            <person name="Haas B."/>
            <person name="Abouelleil A."/>
            <person name="Alvarado L."/>
            <person name="Arachchi H.M."/>
            <person name="Berlin A."/>
            <person name="Brown A."/>
            <person name="Chapman S.B."/>
            <person name="Chen Z."/>
            <person name="Dunbar C."/>
            <person name="Freedman E."/>
            <person name="Gearin G."/>
            <person name="Gellesch M."/>
            <person name="Goldberg J."/>
            <person name="Griggs A."/>
            <person name="Gujja S."/>
            <person name="Heiman D."/>
            <person name="Howarth C."/>
            <person name="Larson L."/>
            <person name="Lui A."/>
            <person name="MacDonald P.J.P."/>
            <person name="Montmayeur A."/>
            <person name="Murphy C."/>
            <person name="Neiman D."/>
            <person name="Pearson M."/>
            <person name="Priest M."/>
            <person name="Roberts A."/>
            <person name="Saif S."/>
            <person name="Shea T."/>
            <person name="Shenoy N."/>
            <person name="Sisk P."/>
            <person name="Stolte C."/>
            <person name="Sykes S."/>
            <person name="Wortman J."/>
            <person name="Nusbaum C."/>
            <person name="Birren B."/>
        </authorList>
    </citation>
    <scope>NUCLEOTIDE SEQUENCE [LARGE SCALE GENOMIC DNA]</scope>
    <source>
        <strain evidence="2 3">WAL-18680</strain>
    </source>
</reference>
<comment type="caution">
    <text evidence="2">The sequence shown here is derived from an EMBL/GenBank/DDBJ whole genome shotgun (WGS) entry which is preliminary data.</text>
</comment>
<protein>
    <recommendedName>
        <fullName evidence="1">Uroporphyrinogen decarboxylase (URO-D) domain-containing protein</fullName>
    </recommendedName>
</protein>
<dbReference type="GO" id="GO:0004853">
    <property type="term" value="F:uroporphyrinogen decarboxylase activity"/>
    <property type="evidence" value="ECO:0007669"/>
    <property type="project" value="InterPro"/>
</dbReference>
<proteinExistence type="predicted"/>
<gene>
    <name evidence="2" type="ORF">HMPREF9473_01585</name>
</gene>
<dbReference type="PATRIC" id="fig|742737.3.peg.1607"/>
<evidence type="ECO:0000313" key="3">
    <source>
        <dbReference type="Proteomes" id="UP000005384"/>
    </source>
</evidence>
<organism evidence="2 3">
    <name type="scientific">Hungatella hathewayi WAL-18680</name>
    <dbReference type="NCBI Taxonomy" id="742737"/>
    <lineage>
        <taxon>Bacteria</taxon>
        <taxon>Bacillati</taxon>
        <taxon>Bacillota</taxon>
        <taxon>Clostridia</taxon>
        <taxon>Lachnospirales</taxon>
        <taxon>Lachnospiraceae</taxon>
        <taxon>Hungatella</taxon>
    </lineage>
</organism>
<dbReference type="Gene3D" id="3.20.20.210">
    <property type="match status" value="1"/>
</dbReference>
<evidence type="ECO:0000259" key="1">
    <source>
        <dbReference type="Pfam" id="PF01208"/>
    </source>
</evidence>
<dbReference type="GO" id="GO:0006779">
    <property type="term" value="P:porphyrin-containing compound biosynthetic process"/>
    <property type="evidence" value="ECO:0007669"/>
    <property type="project" value="InterPro"/>
</dbReference>
<dbReference type="PANTHER" id="PTHR47099:SF1">
    <property type="entry name" value="METHYLCOBAMIDE:COM METHYLTRANSFERASE MTBA"/>
    <property type="match status" value="1"/>
</dbReference>
<dbReference type="RefSeq" id="WP_006779571.1">
    <property type="nucleotide sequence ID" value="NZ_CP040506.1"/>
</dbReference>
<dbReference type="InterPro" id="IPR038071">
    <property type="entry name" value="UROD/MetE-like_sf"/>
</dbReference>
<sequence>MNAAERMREMLEKRHVSQVGASGWVHTPEVDRKSAEEFSARIIELTDYNRWDFIKIMPNGVYNQEAYGSDIEYLSENIPLENLHTKQIMKFNRYLIQNEKDMETFPVINVAENPVYQREIAVVRKLREHYQGTVPIVPTIFLPAHTIPEFCGGIEKARYYLDRHPDAVEKMLKAFVQTELQLVDAYIEAGADGFFFATRYSNGDILSEEEFERFCRPFDEQLLARAKGRTWFNMVHVHGVKNLYMEKFDSYDVQAISWENTPGTVPEEERFTVKKVREITDKILITGTDQFTDYYGTKEEVRERFRKRLETAAGESGDNRFIFAPGCSLPLDIDLEHVHLLREVVDEYNEKLWPGD</sequence>
<keyword evidence="3" id="KW-1185">Reference proteome</keyword>
<evidence type="ECO:0000313" key="2">
    <source>
        <dbReference type="EMBL" id="EHI60454.1"/>
    </source>
</evidence>
<feature type="domain" description="Uroporphyrinogen decarboxylase (URO-D)" evidence="1">
    <location>
        <begin position="85"/>
        <end position="348"/>
    </location>
</feature>
<dbReference type="AlphaFoldDB" id="G5IDK8"/>
<accession>G5IDK8</accession>
<dbReference type="InterPro" id="IPR000257">
    <property type="entry name" value="Uroporphyrinogen_deCOase"/>
</dbReference>
<name>G5IDK8_9FIRM</name>
<dbReference type="PANTHER" id="PTHR47099">
    <property type="entry name" value="METHYLCOBAMIDE:COM METHYLTRANSFERASE MTBA"/>
    <property type="match status" value="1"/>
</dbReference>
<dbReference type="EMBL" id="ADLN01000020">
    <property type="protein sequence ID" value="EHI60454.1"/>
    <property type="molecule type" value="Genomic_DNA"/>
</dbReference>